<dbReference type="AlphaFoldDB" id="A0A131XI13"/>
<proteinExistence type="evidence at transcript level"/>
<reference evidence="1" key="1">
    <citation type="journal article" date="2017" name="Ticks Tick Borne Dis.">
        <title>An insight into the sialome of Hyalomma excavatum.</title>
        <authorList>
            <person name="Ribeiro J.M."/>
            <person name="Slovak M."/>
            <person name="Francischetti I.M."/>
        </authorList>
    </citation>
    <scope>NUCLEOTIDE SEQUENCE</scope>
    <source>
        <strain evidence="1">Samish</strain>
        <tissue evidence="1">Salivary glands</tissue>
    </source>
</reference>
<sequence length="213" mass="24725">LFAYSVFTQVGVKEVRTRRITTKLDGWEFFSQDKKFLMLQRTYRETGGVNDSLCIMAERDGDLSNTTHDLNMTFSYKNMTYINTLTAKVHMQFFRGSEKFRAEQPRLAGYNFVNSTFLTCTPGYSLTEPYWKVWYAYRSCAVVEALQWTTVRVPGSSVVPKPQCEYWIADTYNGTIERGTSTQRRMCESYFEIACNTTTVQEVYIPEVCAYSH</sequence>
<dbReference type="EMBL" id="GEFH01001397">
    <property type="protein sequence ID" value="JAP67184.1"/>
    <property type="molecule type" value="mRNA"/>
</dbReference>
<organism evidence="1">
    <name type="scientific">Hyalomma excavatum</name>
    <dbReference type="NCBI Taxonomy" id="257692"/>
    <lineage>
        <taxon>Eukaryota</taxon>
        <taxon>Metazoa</taxon>
        <taxon>Ecdysozoa</taxon>
        <taxon>Arthropoda</taxon>
        <taxon>Chelicerata</taxon>
        <taxon>Arachnida</taxon>
        <taxon>Acari</taxon>
        <taxon>Parasitiformes</taxon>
        <taxon>Ixodida</taxon>
        <taxon>Ixodoidea</taxon>
        <taxon>Ixodidae</taxon>
        <taxon>Hyalomminae</taxon>
        <taxon>Hyalomma</taxon>
    </lineage>
</organism>
<evidence type="ECO:0000313" key="1">
    <source>
        <dbReference type="EMBL" id="JAP67184.1"/>
    </source>
</evidence>
<protein>
    <submittedName>
        <fullName evidence="1">Putative lipocalin-9 1 lipocalin</fullName>
    </submittedName>
</protein>
<dbReference type="GO" id="GO:0030682">
    <property type="term" value="P:symbiont-mediated perturbation of host defenses"/>
    <property type="evidence" value="ECO:0007669"/>
    <property type="project" value="InterPro"/>
</dbReference>
<dbReference type="SUPFAM" id="SSF50814">
    <property type="entry name" value="Lipocalins"/>
    <property type="match status" value="1"/>
</dbReference>
<dbReference type="InterPro" id="IPR002970">
    <property type="entry name" value="Tick_his-bd"/>
</dbReference>
<dbReference type="InterPro" id="IPR012674">
    <property type="entry name" value="Calycin"/>
</dbReference>
<dbReference type="Gene3D" id="2.40.128.20">
    <property type="match status" value="1"/>
</dbReference>
<dbReference type="GO" id="GO:0043176">
    <property type="term" value="F:amine binding"/>
    <property type="evidence" value="ECO:0007669"/>
    <property type="project" value="InterPro"/>
</dbReference>
<feature type="non-terminal residue" evidence="1">
    <location>
        <position position="1"/>
    </location>
</feature>
<dbReference type="Pfam" id="PF02098">
    <property type="entry name" value="His_binding"/>
    <property type="match status" value="1"/>
</dbReference>
<name>A0A131XI13_9ACAR</name>
<accession>A0A131XI13</accession>